<dbReference type="InterPro" id="IPR003819">
    <property type="entry name" value="TauD/TfdA-like"/>
</dbReference>
<dbReference type="InterPro" id="IPR042098">
    <property type="entry name" value="TauD-like_sf"/>
</dbReference>
<keyword evidence="9" id="KW-1185">Reference proteome</keyword>
<evidence type="ECO:0000259" key="7">
    <source>
        <dbReference type="Pfam" id="PF02668"/>
    </source>
</evidence>
<keyword evidence="3" id="KW-0479">Metal-binding</keyword>
<evidence type="ECO:0000256" key="5">
    <source>
        <dbReference type="ARBA" id="ARBA00023002"/>
    </source>
</evidence>
<dbReference type="GO" id="GO:0046872">
    <property type="term" value="F:metal ion binding"/>
    <property type="evidence" value="ECO:0007669"/>
    <property type="project" value="UniProtKB-KW"/>
</dbReference>
<evidence type="ECO:0000256" key="1">
    <source>
        <dbReference type="ARBA" id="ARBA00001954"/>
    </source>
</evidence>
<dbReference type="Gene3D" id="3.60.130.10">
    <property type="entry name" value="Clavaminate synthase-like"/>
    <property type="match status" value="1"/>
</dbReference>
<dbReference type="GO" id="GO:0051213">
    <property type="term" value="F:dioxygenase activity"/>
    <property type="evidence" value="ECO:0007669"/>
    <property type="project" value="UniProtKB-KW"/>
</dbReference>
<evidence type="ECO:0000313" key="9">
    <source>
        <dbReference type="Proteomes" id="UP001147747"/>
    </source>
</evidence>
<keyword evidence="4" id="KW-0223">Dioxygenase</keyword>
<dbReference type="EMBL" id="JAPZBU010000012">
    <property type="protein sequence ID" value="KAJ5376404.1"/>
    <property type="molecule type" value="Genomic_DNA"/>
</dbReference>
<dbReference type="PANTHER" id="PTHR43779">
    <property type="entry name" value="DIOXYGENASE RV0097-RELATED"/>
    <property type="match status" value="1"/>
</dbReference>
<dbReference type="InterPro" id="IPR051178">
    <property type="entry name" value="TfdA_dioxygenase"/>
</dbReference>
<dbReference type="AlphaFoldDB" id="A0A9W9VD66"/>
<keyword evidence="6" id="KW-0408">Iron</keyword>
<dbReference type="Proteomes" id="UP001147747">
    <property type="component" value="Unassembled WGS sequence"/>
</dbReference>
<dbReference type="GeneID" id="81376907"/>
<keyword evidence="5" id="KW-0560">Oxidoreductase</keyword>
<accession>A0A9W9VD66</accession>
<dbReference type="SUPFAM" id="SSF51197">
    <property type="entry name" value="Clavaminate synthase-like"/>
    <property type="match status" value="1"/>
</dbReference>
<dbReference type="RefSeq" id="XP_056481434.1">
    <property type="nucleotide sequence ID" value="XM_056637927.1"/>
</dbReference>
<proteinExistence type="inferred from homology"/>
<evidence type="ECO:0000256" key="2">
    <source>
        <dbReference type="ARBA" id="ARBA00005896"/>
    </source>
</evidence>
<dbReference type="PANTHER" id="PTHR43779:SF2">
    <property type="entry name" value="ALPHA-KETOGLUTARATE-DEPENDENT XANTHINE DIOXYGENASE XAN1"/>
    <property type="match status" value="1"/>
</dbReference>
<protein>
    <recommendedName>
        <fullName evidence="7">TauD/TfdA-like domain-containing protein</fullName>
    </recommendedName>
</protein>
<reference evidence="8" key="1">
    <citation type="submission" date="2022-12" db="EMBL/GenBank/DDBJ databases">
        <authorList>
            <person name="Petersen C."/>
        </authorList>
    </citation>
    <scope>NUCLEOTIDE SEQUENCE</scope>
    <source>
        <strain evidence="8">IBT 29677</strain>
    </source>
</reference>
<name>A0A9W9VD66_9EURO</name>
<dbReference type="OrthoDB" id="93019at2759"/>
<gene>
    <name evidence="8" type="ORF">N7509_013290</name>
</gene>
<reference evidence="8" key="2">
    <citation type="journal article" date="2023" name="IMA Fungus">
        <title>Comparative genomic study of the Penicillium genus elucidates a diverse pangenome and 15 lateral gene transfer events.</title>
        <authorList>
            <person name="Petersen C."/>
            <person name="Sorensen T."/>
            <person name="Nielsen M.R."/>
            <person name="Sondergaard T.E."/>
            <person name="Sorensen J.L."/>
            <person name="Fitzpatrick D.A."/>
            <person name="Frisvad J.C."/>
            <person name="Nielsen K.L."/>
        </authorList>
    </citation>
    <scope>NUCLEOTIDE SEQUENCE</scope>
    <source>
        <strain evidence="8">IBT 29677</strain>
    </source>
</reference>
<comment type="caution">
    <text evidence="8">The sequence shown here is derived from an EMBL/GenBank/DDBJ whole genome shotgun (WGS) entry which is preliminary data.</text>
</comment>
<sequence length="532" mass="59427">MDTPFYERLPGEVTILHSIRSPNLPDQKVKFPDGQEKQIGAGATAFFSGARAFALLSPDEQEFALNTTVTYAPQAYEYIRQCKASEDGLTIPTMGREVAVEKLSDWSWNKVAEHPMVWRNPLNPERPFLQVHGCCVYKLSTRNPTTGEITIMDDVRQVRNKIYSMQRKIYAAENIYAHRWEEGDLVIFHNRGVMHSITGQLAKYKEEEDKRRMLWQCTMTSTSAPKPFREYEGVNDTGYEMASQTPDFFFAPTWDYPPPPTGPIKLGNLITSLQKPEQPLFTAALPTESGIFSSDKKNVTFSSERMRAGKFGILTQFLSVLGFGIDLEGGLEKSDEESFRFESLTTTQFVPRPAYIQEECIDASPAVQRWLERSRYRKPLYLIVGLKVVHGAKTGHSQTGRGISGDIGATVDGTVWSGGVVPVSGGPKVGLTHSRKNGVHWEDGGDFVLAFRVRKIKVARKTNEVREAVDYKQGAMLGNEPEVVEGPKPILILEEEELVVHDGDGDWTRMQLAEGDELVTVGVPQSSGAENL</sequence>
<feature type="domain" description="TauD/TfdA-like" evidence="7">
    <location>
        <begin position="2"/>
        <end position="218"/>
    </location>
</feature>
<evidence type="ECO:0000256" key="4">
    <source>
        <dbReference type="ARBA" id="ARBA00022964"/>
    </source>
</evidence>
<comment type="similarity">
    <text evidence="2">Belongs to the TfdA dioxygenase family.</text>
</comment>
<evidence type="ECO:0000313" key="8">
    <source>
        <dbReference type="EMBL" id="KAJ5376404.1"/>
    </source>
</evidence>
<evidence type="ECO:0000256" key="3">
    <source>
        <dbReference type="ARBA" id="ARBA00022723"/>
    </source>
</evidence>
<dbReference type="Pfam" id="PF02668">
    <property type="entry name" value="TauD"/>
    <property type="match status" value="1"/>
</dbReference>
<organism evidence="8 9">
    <name type="scientific">Penicillium cosmopolitanum</name>
    <dbReference type="NCBI Taxonomy" id="1131564"/>
    <lineage>
        <taxon>Eukaryota</taxon>
        <taxon>Fungi</taxon>
        <taxon>Dikarya</taxon>
        <taxon>Ascomycota</taxon>
        <taxon>Pezizomycotina</taxon>
        <taxon>Eurotiomycetes</taxon>
        <taxon>Eurotiomycetidae</taxon>
        <taxon>Eurotiales</taxon>
        <taxon>Aspergillaceae</taxon>
        <taxon>Penicillium</taxon>
    </lineage>
</organism>
<comment type="cofactor">
    <cofactor evidence="1">
        <name>Fe(2+)</name>
        <dbReference type="ChEBI" id="CHEBI:29033"/>
    </cofactor>
</comment>
<evidence type="ECO:0000256" key="6">
    <source>
        <dbReference type="ARBA" id="ARBA00023004"/>
    </source>
</evidence>